<organism evidence="1 2">
    <name type="scientific">Dentiscutata heterogama</name>
    <dbReference type="NCBI Taxonomy" id="1316150"/>
    <lineage>
        <taxon>Eukaryota</taxon>
        <taxon>Fungi</taxon>
        <taxon>Fungi incertae sedis</taxon>
        <taxon>Mucoromycota</taxon>
        <taxon>Glomeromycotina</taxon>
        <taxon>Glomeromycetes</taxon>
        <taxon>Diversisporales</taxon>
        <taxon>Gigasporaceae</taxon>
        <taxon>Dentiscutata</taxon>
    </lineage>
</organism>
<evidence type="ECO:0000313" key="1">
    <source>
        <dbReference type="EMBL" id="CAG8703534.1"/>
    </source>
</evidence>
<proteinExistence type="predicted"/>
<feature type="non-terminal residue" evidence="1">
    <location>
        <position position="1"/>
    </location>
</feature>
<accession>A0ACA9PFJ5</accession>
<gene>
    <name evidence="1" type="ORF">DHETER_LOCUS11881</name>
</gene>
<comment type="caution">
    <text evidence="1">The sequence shown here is derived from an EMBL/GenBank/DDBJ whole genome shotgun (WGS) entry which is preliminary data.</text>
</comment>
<protein>
    <submittedName>
        <fullName evidence="1">6556_t:CDS:1</fullName>
    </submittedName>
</protein>
<sequence length="72" mass="8351">VYEQLQEWEIILNKEQNQLNEEQIKIKNKFLEADKIIPTLLTTSHKNQDAINACQPISELDISETSELIDTP</sequence>
<feature type="non-terminal residue" evidence="1">
    <location>
        <position position="72"/>
    </location>
</feature>
<dbReference type="EMBL" id="CAJVPU010027381">
    <property type="protein sequence ID" value="CAG8703534.1"/>
    <property type="molecule type" value="Genomic_DNA"/>
</dbReference>
<dbReference type="Proteomes" id="UP000789702">
    <property type="component" value="Unassembled WGS sequence"/>
</dbReference>
<keyword evidence="2" id="KW-1185">Reference proteome</keyword>
<evidence type="ECO:0000313" key="2">
    <source>
        <dbReference type="Proteomes" id="UP000789702"/>
    </source>
</evidence>
<name>A0ACA9PFJ5_9GLOM</name>
<reference evidence="1" key="1">
    <citation type="submission" date="2021-06" db="EMBL/GenBank/DDBJ databases">
        <authorList>
            <person name="Kallberg Y."/>
            <person name="Tangrot J."/>
            <person name="Rosling A."/>
        </authorList>
    </citation>
    <scope>NUCLEOTIDE SEQUENCE</scope>
    <source>
        <strain evidence="1">IL203A</strain>
    </source>
</reference>